<feature type="domain" description="Dihydrodipicolinate reductase N-terminal" evidence="14">
    <location>
        <begin position="1"/>
        <end position="99"/>
    </location>
</feature>
<dbReference type="Gene3D" id="3.40.50.720">
    <property type="entry name" value="NAD(P)-binding Rossmann-like Domain"/>
    <property type="match status" value="1"/>
</dbReference>
<dbReference type="Gene3D" id="3.30.360.10">
    <property type="entry name" value="Dihydrodipicolinate Reductase, domain 2"/>
    <property type="match status" value="1"/>
</dbReference>
<dbReference type="AlphaFoldDB" id="F0P241"/>
<dbReference type="UniPathway" id="UPA00034">
    <property type="reaction ID" value="UER00018"/>
</dbReference>
<keyword evidence="7 13" id="KW-0520">NAD</keyword>
<proteinExistence type="inferred from homology"/>
<feature type="binding site" evidence="13">
    <location>
        <begin position="142"/>
        <end position="143"/>
    </location>
    <ligand>
        <name>(S)-2,3,4,5-tetrahydrodipicolinate</name>
        <dbReference type="ChEBI" id="CHEBI:16845"/>
    </ligand>
</feature>
<sequence>MKVALVGYGKMGKAIEEILVERGHEVVARINHLPTKEDINNAEIAIEFTQPNAAVNNIKALIELGLPTVSGTTGWSDSKNEIDSFVKEKNGALVTASNFSLGVNLFFELSKRFAELMRPYKNDYQIEIEEVHHTQKLDAPSGTAITLAEHLLAYSDYENWSMTEKSPTTIPVRALRVDEVPGTHSVTYTSAIDSLQLTHTAHSRKGFALGAVIAAEWLSGKKGVFGMKDVLGI</sequence>
<reference evidence="16 17" key="1">
    <citation type="journal article" date="2011" name="Stand. Genomic Sci.">
        <title>Complete genome sequence of Weeksella virosa type strain (9751).</title>
        <authorList>
            <person name="Lang E."/>
            <person name="Teshima H."/>
            <person name="Lucas S."/>
            <person name="Lapidus A."/>
            <person name="Hammon N."/>
            <person name="Deshpande S."/>
            <person name="Nolan M."/>
            <person name="Cheng J.F."/>
            <person name="Pitluck S."/>
            <person name="Liolios K."/>
            <person name="Pagani I."/>
            <person name="Mikhailova N."/>
            <person name="Ivanova N."/>
            <person name="Mavromatis K."/>
            <person name="Pati A."/>
            <person name="Tapia R."/>
            <person name="Han C."/>
            <person name="Goodwin L."/>
            <person name="Chen A."/>
            <person name="Palaniappan K."/>
            <person name="Land M."/>
            <person name="Hauser L."/>
            <person name="Chang Y.J."/>
            <person name="Jeffries C.D."/>
            <person name="Brambilla E.M."/>
            <person name="Kopitz M."/>
            <person name="Rohde M."/>
            <person name="Goker M."/>
            <person name="Tindall B.J."/>
            <person name="Detter J.C."/>
            <person name="Woyke T."/>
            <person name="Bristow J."/>
            <person name="Eisen J.A."/>
            <person name="Markowitz V."/>
            <person name="Hugenholtz P."/>
            <person name="Klenk H.P."/>
            <person name="Kyrpides N.C."/>
        </authorList>
    </citation>
    <scope>NUCLEOTIDE SEQUENCE [LARGE SCALE GENOMIC DNA]</scope>
    <source>
        <strain evidence="17">ATCC 43766 / DSM 16922 / JCM 21250 / NBRC 16016 / NCTC 11634 / CL345/78</strain>
    </source>
</reference>
<evidence type="ECO:0000313" key="16">
    <source>
        <dbReference type="EMBL" id="ADX68769.1"/>
    </source>
</evidence>
<reference evidence="17" key="2">
    <citation type="journal article" date="2011" name="Stand. Genomic Sci.">
        <title>Complete genome sequence of Weeksella virosa type strain (9751T).</title>
        <authorList>
            <person name="Lang E."/>
            <person name="Teshima H."/>
            <person name="Lucas S."/>
            <person name="Lapidus A."/>
            <person name="Hammon N."/>
            <person name="Deshpande S."/>
            <person name="Nolan M."/>
            <person name="Cheng J."/>
            <person name="Pitluck S."/>
            <person name="Liolios K."/>
            <person name="Pagani I."/>
            <person name="Mikhailova N."/>
            <person name="Ivanova N."/>
            <person name="Mavromatis K."/>
            <person name="Pati A."/>
            <person name="Tapia R."/>
            <person name="Han C."/>
            <person name="Goodwin L."/>
            <person name="Chen A."/>
            <person name="Palaniappan K."/>
            <person name="Land M."/>
            <person name="Hauser L."/>
            <person name="Chang Y."/>
            <person name="Jeffries C."/>
            <person name="Brambilla E."/>
            <person name="Kopitz M."/>
            <person name="Rohde M."/>
            <person name="Goker M."/>
            <person name="Tindall B."/>
            <person name="Detter J."/>
            <person name="Woyke T."/>
            <person name="Bristow J."/>
            <person name="Eisen J."/>
            <person name="Markowitz V."/>
            <person name="Hugenholtz P."/>
            <person name="Klenk H."/>
            <person name="Kyrpides N."/>
        </authorList>
    </citation>
    <scope>NUCLEOTIDE SEQUENCE [LARGE SCALE GENOMIC DNA]</scope>
    <source>
        <strain evidence="17">ATCC 43766 / DSM 16922 / JCM 21250 / NBRC 16016 / NCTC 11634 / CL345/78</strain>
    </source>
</reference>
<dbReference type="Pfam" id="PF05173">
    <property type="entry name" value="DapB_C"/>
    <property type="match status" value="1"/>
</dbReference>
<evidence type="ECO:0000313" key="17">
    <source>
        <dbReference type="Proteomes" id="UP000008641"/>
    </source>
</evidence>
<dbReference type="InterPro" id="IPR036291">
    <property type="entry name" value="NAD(P)-bd_dom_sf"/>
</dbReference>
<feature type="binding site" evidence="13">
    <location>
        <position position="29"/>
    </location>
    <ligand>
        <name>NADP(+)</name>
        <dbReference type="ChEBI" id="CHEBI:58349"/>
    </ligand>
</feature>
<evidence type="ECO:0000256" key="2">
    <source>
        <dbReference type="ARBA" id="ARBA00022490"/>
    </source>
</evidence>
<comment type="subunit">
    <text evidence="13">Homotetramer.</text>
</comment>
<feature type="domain" description="Dihydrodipicolinate reductase C-terminal" evidence="15">
    <location>
        <begin position="102"/>
        <end position="231"/>
    </location>
</feature>
<dbReference type="EC" id="1.17.1.8" evidence="10 13"/>
<evidence type="ECO:0000259" key="14">
    <source>
        <dbReference type="Pfam" id="PF01113"/>
    </source>
</evidence>
<dbReference type="GO" id="GO:0009089">
    <property type="term" value="P:lysine biosynthetic process via diaminopimelate"/>
    <property type="evidence" value="ECO:0007669"/>
    <property type="project" value="UniProtKB-UniRule"/>
</dbReference>
<organism evidence="16 17">
    <name type="scientific">Weeksella virosa (strain ATCC 43766 / DSM 16922 / JCM 21250 / CCUG 30538 / CDC 9751 / IAM 14551 / NBRC 16016 / NCTC 11634 / CL345/78)</name>
    <dbReference type="NCBI Taxonomy" id="865938"/>
    <lineage>
        <taxon>Bacteria</taxon>
        <taxon>Pseudomonadati</taxon>
        <taxon>Bacteroidota</taxon>
        <taxon>Flavobacteriia</taxon>
        <taxon>Flavobacteriales</taxon>
        <taxon>Weeksellaceae</taxon>
        <taxon>Weeksella</taxon>
    </lineage>
</organism>
<evidence type="ECO:0000259" key="15">
    <source>
        <dbReference type="Pfam" id="PF05173"/>
    </source>
</evidence>
<comment type="caution">
    <text evidence="13">Was originally thought to be a dihydrodipicolinate reductase (DHDPR), catalyzing the conversion of dihydrodipicolinate to tetrahydrodipicolinate. However, it was shown in E.coli that the substrate of the enzymatic reaction is not dihydrodipicolinate (DHDP) but in fact (2S,4S)-4-hydroxy-2,3,4,5-tetrahydrodipicolinic acid (HTPA), the product released by the DapA-catalyzed reaction.</text>
</comment>
<feature type="active site" description="Proton donor" evidence="13">
    <location>
        <position position="136"/>
    </location>
</feature>
<evidence type="ECO:0000256" key="1">
    <source>
        <dbReference type="ARBA" id="ARBA00006642"/>
    </source>
</evidence>
<dbReference type="SUPFAM" id="SSF55347">
    <property type="entry name" value="Glyceraldehyde-3-phosphate dehydrogenase-like, C-terminal domain"/>
    <property type="match status" value="1"/>
</dbReference>
<evidence type="ECO:0000256" key="13">
    <source>
        <dbReference type="HAMAP-Rule" id="MF_00102"/>
    </source>
</evidence>
<accession>F0P241</accession>
<evidence type="ECO:0000256" key="7">
    <source>
        <dbReference type="ARBA" id="ARBA00023027"/>
    </source>
</evidence>
<comment type="function">
    <text evidence="13">Catalyzes the conversion of 4-hydroxy-tetrahydrodipicolinate (HTPA) to tetrahydrodipicolinate.</text>
</comment>
<dbReference type="InterPro" id="IPR000846">
    <property type="entry name" value="DapB_N"/>
</dbReference>
<evidence type="ECO:0000256" key="3">
    <source>
        <dbReference type="ARBA" id="ARBA00022605"/>
    </source>
</evidence>
<dbReference type="CDD" id="cd02274">
    <property type="entry name" value="DHDPR_N"/>
    <property type="match status" value="1"/>
</dbReference>
<dbReference type="InterPro" id="IPR022663">
    <property type="entry name" value="DapB_C"/>
</dbReference>
<dbReference type="GO" id="GO:0019877">
    <property type="term" value="P:diaminopimelate biosynthetic process"/>
    <property type="evidence" value="ECO:0007669"/>
    <property type="project" value="UniProtKB-UniRule"/>
</dbReference>
<keyword evidence="5 13" id="KW-0220">Diaminopimelate biosynthesis</keyword>
<evidence type="ECO:0000256" key="8">
    <source>
        <dbReference type="ARBA" id="ARBA00023154"/>
    </source>
</evidence>
<dbReference type="PANTHER" id="PTHR20836">
    <property type="entry name" value="DIHYDRODIPICOLINATE REDUCTASE"/>
    <property type="match status" value="1"/>
</dbReference>
<evidence type="ECO:0000256" key="11">
    <source>
        <dbReference type="ARBA" id="ARBA00049080"/>
    </source>
</evidence>
<dbReference type="InterPro" id="IPR022664">
    <property type="entry name" value="DapB_N_CS"/>
</dbReference>
<dbReference type="GO" id="GO:0051287">
    <property type="term" value="F:NAD binding"/>
    <property type="evidence" value="ECO:0007669"/>
    <property type="project" value="UniProtKB-UniRule"/>
</dbReference>
<keyword evidence="2 13" id="KW-0963">Cytoplasm</keyword>
<name>F0P241_WEEVC</name>
<evidence type="ECO:0000256" key="9">
    <source>
        <dbReference type="ARBA" id="ARBA00037922"/>
    </source>
</evidence>
<protein>
    <recommendedName>
        <fullName evidence="10 13">4-hydroxy-tetrahydrodipicolinate reductase</fullName>
        <shortName evidence="13">HTPA reductase</shortName>
        <ecNumber evidence="10 13">1.17.1.8</ecNumber>
    </recommendedName>
</protein>
<dbReference type="HOGENOM" id="CLU_047479_1_0_10"/>
<dbReference type="PANTHER" id="PTHR20836:SF0">
    <property type="entry name" value="4-HYDROXY-TETRAHYDRODIPICOLINATE REDUCTASE 1, CHLOROPLASTIC-RELATED"/>
    <property type="match status" value="1"/>
</dbReference>
<evidence type="ECO:0000256" key="5">
    <source>
        <dbReference type="ARBA" id="ARBA00022915"/>
    </source>
</evidence>
<comment type="similarity">
    <text evidence="1 13">Belongs to the DapB family.</text>
</comment>
<dbReference type="eggNOG" id="COG0289">
    <property type="taxonomic scope" value="Bacteria"/>
</dbReference>
<dbReference type="GO" id="GO:0008839">
    <property type="term" value="F:4-hydroxy-tetrahydrodipicolinate reductase"/>
    <property type="evidence" value="ECO:0007669"/>
    <property type="project" value="UniProtKB-UniRule"/>
</dbReference>
<comment type="subcellular location">
    <subcellularLocation>
        <location evidence="13">Cytoplasm</location>
    </subcellularLocation>
</comment>
<feature type="active site" description="Proton donor/acceptor" evidence="13">
    <location>
        <position position="132"/>
    </location>
</feature>
<dbReference type="Proteomes" id="UP000008641">
    <property type="component" value="Chromosome"/>
</dbReference>
<feature type="binding site" evidence="13">
    <location>
        <begin position="96"/>
        <end position="99"/>
    </location>
    <ligand>
        <name>NAD(+)</name>
        <dbReference type="ChEBI" id="CHEBI:57540"/>
    </ligand>
</feature>
<keyword evidence="3 13" id="KW-0028">Amino-acid biosynthesis</keyword>
<dbReference type="Pfam" id="PF01113">
    <property type="entry name" value="DapB_N"/>
    <property type="match status" value="1"/>
</dbReference>
<dbReference type="EMBL" id="CP002455">
    <property type="protein sequence ID" value="ADX68769.1"/>
    <property type="molecule type" value="Genomic_DNA"/>
</dbReference>
<evidence type="ECO:0000256" key="4">
    <source>
        <dbReference type="ARBA" id="ARBA00022857"/>
    </source>
</evidence>
<keyword evidence="4 13" id="KW-0521">NADP</keyword>
<evidence type="ECO:0000256" key="6">
    <source>
        <dbReference type="ARBA" id="ARBA00023002"/>
    </source>
</evidence>
<feature type="binding site" evidence="13">
    <location>
        <begin position="71"/>
        <end position="73"/>
    </location>
    <ligand>
        <name>NAD(+)</name>
        <dbReference type="ChEBI" id="CHEBI:57540"/>
    </ligand>
</feature>
<dbReference type="RefSeq" id="WP_013599157.1">
    <property type="nucleotide sequence ID" value="NC_015144.1"/>
</dbReference>
<dbReference type="KEGG" id="wvi:Weevi_2095"/>
<comment type="pathway">
    <text evidence="9 13">Amino-acid biosynthesis; L-lysine biosynthesis via DAP pathway; (S)-tetrahydrodipicolinate from L-aspartate: step 4/4.</text>
</comment>
<dbReference type="GO" id="GO:0016726">
    <property type="term" value="F:oxidoreductase activity, acting on CH or CH2 groups, NAD or NADP as acceptor"/>
    <property type="evidence" value="ECO:0007669"/>
    <property type="project" value="UniProtKB-UniRule"/>
</dbReference>
<dbReference type="NCBIfam" id="TIGR00036">
    <property type="entry name" value="dapB"/>
    <property type="match status" value="1"/>
</dbReference>
<comment type="caution">
    <text evidence="13">Lacks conserved residue(s) required for the propagation of feature annotation.</text>
</comment>
<dbReference type="InterPro" id="IPR023940">
    <property type="entry name" value="DHDPR_bac"/>
</dbReference>
<dbReference type="GO" id="GO:0005829">
    <property type="term" value="C:cytosol"/>
    <property type="evidence" value="ECO:0007669"/>
    <property type="project" value="TreeGrafter"/>
</dbReference>
<feature type="binding site" evidence="13">
    <location>
        <position position="133"/>
    </location>
    <ligand>
        <name>(S)-2,3,4,5-tetrahydrodipicolinate</name>
        <dbReference type="ChEBI" id="CHEBI:16845"/>
    </ligand>
</feature>
<evidence type="ECO:0000256" key="10">
    <source>
        <dbReference type="ARBA" id="ARBA00038983"/>
    </source>
</evidence>
<dbReference type="GO" id="GO:0050661">
    <property type="term" value="F:NADP binding"/>
    <property type="evidence" value="ECO:0007669"/>
    <property type="project" value="UniProtKB-UniRule"/>
</dbReference>
<dbReference type="SUPFAM" id="SSF51735">
    <property type="entry name" value="NAD(P)-binding Rossmann-fold domains"/>
    <property type="match status" value="1"/>
</dbReference>
<dbReference type="PIRSF" id="PIRSF000161">
    <property type="entry name" value="DHPR"/>
    <property type="match status" value="1"/>
</dbReference>
<comment type="catalytic activity">
    <reaction evidence="11 13">
        <text>(S)-2,3,4,5-tetrahydrodipicolinate + NADP(+) + H2O = (2S,4S)-4-hydroxy-2,3,4,5-tetrahydrodipicolinate + NADPH + H(+)</text>
        <dbReference type="Rhea" id="RHEA:35331"/>
        <dbReference type="ChEBI" id="CHEBI:15377"/>
        <dbReference type="ChEBI" id="CHEBI:15378"/>
        <dbReference type="ChEBI" id="CHEBI:16845"/>
        <dbReference type="ChEBI" id="CHEBI:57783"/>
        <dbReference type="ChEBI" id="CHEBI:58349"/>
        <dbReference type="ChEBI" id="CHEBI:67139"/>
        <dbReference type="EC" id="1.17.1.8"/>
    </reaction>
</comment>
<keyword evidence="17" id="KW-1185">Reference proteome</keyword>
<keyword evidence="6 13" id="KW-0560">Oxidoreductase</keyword>
<comment type="catalytic activity">
    <reaction evidence="12 13">
        <text>(S)-2,3,4,5-tetrahydrodipicolinate + NAD(+) + H2O = (2S,4S)-4-hydroxy-2,3,4,5-tetrahydrodipicolinate + NADH + H(+)</text>
        <dbReference type="Rhea" id="RHEA:35323"/>
        <dbReference type="ChEBI" id="CHEBI:15377"/>
        <dbReference type="ChEBI" id="CHEBI:15378"/>
        <dbReference type="ChEBI" id="CHEBI:16845"/>
        <dbReference type="ChEBI" id="CHEBI:57540"/>
        <dbReference type="ChEBI" id="CHEBI:57945"/>
        <dbReference type="ChEBI" id="CHEBI:67139"/>
        <dbReference type="EC" id="1.17.1.8"/>
    </reaction>
</comment>
<dbReference type="OrthoDB" id="9790352at2"/>
<evidence type="ECO:0000256" key="12">
    <source>
        <dbReference type="ARBA" id="ARBA00049396"/>
    </source>
</evidence>
<dbReference type="HAMAP" id="MF_00102">
    <property type="entry name" value="DapB"/>
    <property type="match status" value="1"/>
</dbReference>
<dbReference type="STRING" id="865938.Weevi_2095"/>
<gene>
    <name evidence="13" type="primary">dapB</name>
    <name evidence="16" type="ordered locus">Weevi_2095</name>
</gene>
<keyword evidence="8 13" id="KW-0457">Lysine biosynthesis</keyword>
<dbReference type="PROSITE" id="PS01298">
    <property type="entry name" value="DAPB"/>
    <property type="match status" value="1"/>
</dbReference>